<proteinExistence type="predicted"/>
<name>A0A7C2WAT7_9BACT</name>
<evidence type="ECO:0000313" key="1">
    <source>
        <dbReference type="EMBL" id="HEX70631.1"/>
    </source>
</evidence>
<dbReference type="AlphaFoldDB" id="A0A7C2WAT7"/>
<sequence length="209" mass="23144">MNSVRKKRANDDVSVRHRLLLLRRDHPDARVQTELVELDRERGFALFRASIEIPGGGSATAYGSETEGDFRDYIEKAETKALGRALRALGYSDEGTEDASPATDKQRNAIASLCARYQIDPAALVAARDVQTREQASHLIDLLQHAHEPVRSGDAAMGYLAQVADRFELTLAALEQELRAAGRLRGDWSSLRKADVLWAEARAYQLASK</sequence>
<gene>
    <name evidence="1" type="ORF">ENP13_05240</name>
</gene>
<protein>
    <submittedName>
        <fullName evidence="1">Uncharacterized protein</fullName>
    </submittedName>
</protein>
<comment type="caution">
    <text evidence="1">The sequence shown here is derived from an EMBL/GenBank/DDBJ whole genome shotgun (WGS) entry which is preliminary data.</text>
</comment>
<reference evidence="1" key="1">
    <citation type="journal article" date="2020" name="mSystems">
        <title>Genome- and Community-Level Interaction Insights into Carbon Utilization and Element Cycling Functions of Hydrothermarchaeota in Hydrothermal Sediment.</title>
        <authorList>
            <person name="Zhou Z."/>
            <person name="Liu Y."/>
            <person name="Xu W."/>
            <person name="Pan J."/>
            <person name="Luo Z.H."/>
            <person name="Li M."/>
        </authorList>
    </citation>
    <scope>NUCLEOTIDE SEQUENCE [LARGE SCALE GENOMIC DNA]</scope>
    <source>
        <strain evidence="1">SpSt-192</strain>
    </source>
</reference>
<accession>A0A7C2WAT7</accession>
<organism evidence="1">
    <name type="scientific">Thermorudis sp</name>
    <dbReference type="NCBI Taxonomy" id="1969470"/>
    <lineage>
        <taxon>Bacteria</taxon>
        <taxon>Pseudomonadati</taxon>
        <taxon>Thermomicrobiota</taxon>
        <taxon>Thermomicrobia</taxon>
        <taxon>Thermomicrobia incertae sedis</taxon>
        <taxon>Thermorudis</taxon>
    </lineage>
</organism>
<dbReference type="EMBL" id="DSID01000402">
    <property type="protein sequence ID" value="HEX70631.1"/>
    <property type="molecule type" value="Genomic_DNA"/>
</dbReference>